<proteinExistence type="predicted"/>
<evidence type="ECO:0000313" key="2">
    <source>
        <dbReference type="Proteomes" id="UP000008005"/>
    </source>
</evidence>
<evidence type="ECO:0000313" key="1">
    <source>
        <dbReference type="EMBL" id="AFC69975.1"/>
    </source>
</evidence>
<gene>
    <name evidence="1" type="ordered locus">MCE_05615</name>
</gene>
<dbReference type="AlphaFoldDB" id="H8K631"/>
<reference evidence="1 2" key="2">
    <citation type="journal article" date="2016" name="Int. J. Syst. Evol. Microbiol.">
        <title>Rickettsia amblyommatis sp. nov., a spotted fever group Rickettsia associated with multiple species of Amblyomma ticks in North, Central and South America.</title>
        <authorList>
            <person name="Karpathy S.E."/>
            <person name="Slater K.S."/>
            <person name="Goldsmith C.S."/>
            <person name="Nicholson W.L."/>
            <person name="Paddock C.D."/>
        </authorList>
    </citation>
    <scope>NUCLEOTIDE SEQUENCE [LARGE SCALE GENOMIC DNA]</scope>
    <source>
        <strain evidence="1 2">GAT-30V</strain>
    </source>
</reference>
<name>H8K631_RICAG</name>
<dbReference type="HOGENOM" id="CLU_3122132_0_0_5"/>
<protein>
    <submittedName>
        <fullName evidence="1">Uncharacterized protein</fullName>
    </submittedName>
</protein>
<dbReference type="RefSeq" id="WP_014392490.1">
    <property type="nucleotide sequence ID" value="NC_017028.1"/>
</dbReference>
<dbReference type="EMBL" id="CP003334">
    <property type="protein sequence ID" value="AFC69975.1"/>
    <property type="molecule type" value="Genomic_DNA"/>
</dbReference>
<reference evidence="2" key="1">
    <citation type="submission" date="2012-02" db="EMBL/GenBank/DDBJ databases">
        <title>Complete genome sequence of Candidatus Rickettsia amblyommii strain GAT-30V.</title>
        <authorList>
            <person name="Johnson S.L."/>
            <person name="Munk A.C."/>
            <person name="Han S."/>
            <person name="Bruce D.C."/>
            <person name="Dasch G.A."/>
        </authorList>
    </citation>
    <scope>NUCLEOTIDE SEQUENCE [LARGE SCALE GENOMIC DNA]</scope>
    <source>
        <strain evidence="2">GAT-30V</strain>
    </source>
</reference>
<dbReference type="Proteomes" id="UP000008005">
    <property type="component" value="Chromosome"/>
</dbReference>
<organism evidence="1 2">
    <name type="scientific">Rickettsia amblyommatis (strain GAT-30V)</name>
    <name type="common">Rickettsia amblyommii</name>
    <dbReference type="NCBI Taxonomy" id="1105111"/>
    <lineage>
        <taxon>Bacteria</taxon>
        <taxon>Pseudomonadati</taxon>
        <taxon>Pseudomonadota</taxon>
        <taxon>Alphaproteobacteria</taxon>
        <taxon>Rickettsiales</taxon>
        <taxon>Rickettsiaceae</taxon>
        <taxon>Rickettsieae</taxon>
        <taxon>Rickettsia</taxon>
        <taxon>spotted fever group</taxon>
    </lineage>
</organism>
<sequence>MARFYIYDISRYCGFESDEYDWTLLRDGLYEADDYKKYFIERIGKPIELK</sequence>
<dbReference type="STRING" id="1105111.MCE_05615"/>
<dbReference type="KEGG" id="ram:MCE_05615"/>
<accession>H8K631</accession>